<organism evidence="6 7">
    <name type="scientific">Candidatus Fusicatenibacter intestinigallinarum</name>
    <dbReference type="NCBI Taxonomy" id="2838598"/>
    <lineage>
        <taxon>Bacteria</taxon>
        <taxon>Bacillati</taxon>
        <taxon>Bacillota</taxon>
        <taxon>Clostridia</taxon>
        <taxon>Lachnospirales</taxon>
        <taxon>Lachnospiraceae</taxon>
        <taxon>Fusicatenibacter</taxon>
    </lineage>
</organism>
<feature type="domain" description="HTH lysR-type" evidence="5">
    <location>
        <begin position="1"/>
        <end position="58"/>
    </location>
</feature>
<sequence length="291" mass="33120">MTIRHFRIFIAAARTESITKAAEELVLSQKTVRGVLRELEEHYGTYFFRRTGQRMRLTEEGKKFFKYAVQLIDLYDGAGQSDRDPDVRGTLWVGASVSVGIYYIPALTREFNRKFPNITVQVKINTTEALEKLLLENQLDLAIVGNVIQSGLIHVTYLFMERHLAVCAPDHSLAGQVLTLREFLEQPLLFRERGSGAFESFQKAVAQAGCTAEPAWESSSPEALLEAIRCGLGVTVLPEKFAREEMKARKLSQIYLSDFVFENKVCLAYHRKKYLSSVMKYFMDTAKKIMV</sequence>
<dbReference type="InterPro" id="IPR036388">
    <property type="entry name" value="WH-like_DNA-bd_sf"/>
</dbReference>
<dbReference type="Proteomes" id="UP000823849">
    <property type="component" value="Unassembled WGS sequence"/>
</dbReference>
<evidence type="ECO:0000256" key="3">
    <source>
        <dbReference type="ARBA" id="ARBA00023125"/>
    </source>
</evidence>
<gene>
    <name evidence="6" type="ORF">H9705_04145</name>
</gene>
<keyword evidence="2" id="KW-0805">Transcription regulation</keyword>
<dbReference type="SUPFAM" id="SSF46785">
    <property type="entry name" value="Winged helix' DNA-binding domain"/>
    <property type="match status" value="1"/>
</dbReference>
<dbReference type="PANTHER" id="PTHR30126:SF40">
    <property type="entry name" value="HTH-TYPE TRANSCRIPTIONAL REGULATOR GLTR"/>
    <property type="match status" value="1"/>
</dbReference>
<evidence type="ECO:0000256" key="2">
    <source>
        <dbReference type="ARBA" id="ARBA00023015"/>
    </source>
</evidence>
<dbReference type="PROSITE" id="PS50931">
    <property type="entry name" value="HTH_LYSR"/>
    <property type="match status" value="1"/>
</dbReference>
<evidence type="ECO:0000259" key="5">
    <source>
        <dbReference type="PROSITE" id="PS50931"/>
    </source>
</evidence>
<protein>
    <submittedName>
        <fullName evidence="6">LysR family transcriptional regulator</fullName>
    </submittedName>
</protein>
<keyword evidence="3" id="KW-0238">DNA-binding</keyword>
<comment type="similarity">
    <text evidence="1">Belongs to the LysR transcriptional regulatory family.</text>
</comment>
<dbReference type="Gene3D" id="1.10.10.10">
    <property type="entry name" value="Winged helix-like DNA-binding domain superfamily/Winged helix DNA-binding domain"/>
    <property type="match status" value="1"/>
</dbReference>
<dbReference type="Pfam" id="PF03466">
    <property type="entry name" value="LysR_substrate"/>
    <property type="match status" value="1"/>
</dbReference>
<evidence type="ECO:0000313" key="7">
    <source>
        <dbReference type="Proteomes" id="UP000823849"/>
    </source>
</evidence>
<evidence type="ECO:0000256" key="1">
    <source>
        <dbReference type="ARBA" id="ARBA00009437"/>
    </source>
</evidence>
<dbReference type="SUPFAM" id="SSF53850">
    <property type="entry name" value="Periplasmic binding protein-like II"/>
    <property type="match status" value="1"/>
</dbReference>
<accession>A0A9D2NB15</accession>
<reference evidence="6" key="1">
    <citation type="journal article" date="2021" name="PeerJ">
        <title>Extensive microbial diversity within the chicken gut microbiome revealed by metagenomics and culture.</title>
        <authorList>
            <person name="Gilroy R."/>
            <person name="Ravi A."/>
            <person name="Getino M."/>
            <person name="Pursley I."/>
            <person name="Horton D.L."/>
            <person name="Alikhan N.F."/>
            <person name="Baker D."/>
            <person name="Gharbi K."/>
            <person name="Hall N."/>
            <person name="Watson M."/>
            <person name="Adriaenssens E.M."/>
            <person name="Foster-Nyarko E."/>
            <person name="Jarju S."/>
            <person name="Secka A."/>
            <person name="Antonio M."/>
            <person name="Oren A."/>
            <person name="Chaudhuri R.R."/>
            <person name="La Ragione R."/>
            <person name="Hildebrand F."/>
            <person name="Pallen M.J."/>
        </authorList>
    </citation>
    <scope>NUCLEOTIDE SEQUENCE</scope>
    <source>
        <strain evidence="6">CHK185-5351</strain>
    </source>
</reference>
<name>A0A9D2NB15_9FIRM</name>
<evidence type="ECO:0000313" key="6">
    <source>
        <dbReference type="EMBL" id="HJC15007.1"/>
    </source>
</evidence>
<reference evidence="6" key="2">
    <citation type="submission" date="2021-04" db="EMBL/GenBank/DDBJ databases">
        <authorList>
            <person name="Gilroy R."/>
        </authorList>
    </citation>
    <scope>NUCLEOTIDE SEQUENCE</scope>
    <source>
        <strain evidence="6">CHK185-5351</strain>
    </source>
</reference>
<dbReference type="InterPro" id="IPR005119">
    <property type="entry name" value="LysR_subst-bd"/>
</dbReference>
<dbReference type="EMBL" id="DWWU01000016">
    <property type="protein sequence ID" value="HJC15007.1"/>
    <property type="molecule type" value="Genomic_DNA"/>
</dbReference>
<proteinExistence type="inferred from homology"/>
<dbReference type="GO" id="GO:0003700">
    <property type="term" value="F:DNA-binding transcription factor activity"/>
    <property type="evidence" value="ECO:0007669"/>
    <property type="project" value="InterPro"/>
</dbReference>
<comment type="caution">
    <text evidence="6">The sequence shown here is derived from an EMBL/GenBank/DDBJ whole genome shotgun (WGS) entry which is preliminary data.</text>
</comment>
<dbReference type="InterPro" id="IPR036390">
    <property type="entry name" value="WH_DNA-bd_sf"/>
</dbReference>
<dbReference type="GO" id="GO:0000976">
    <property type="term" value="F:transcription cis-regulatory region binding"/>
    <property type="evidence" value="ECO:0007669"/>
    <property type="project" value="TreeGrafter"/>
</dbReference>
<evidence type="ECO:0000256" key="4">
    <source>
        <dbReference type="ARBA" id="ARBA00023163"/>
    </source>
</evidence>
<dbReference type="Gene3D" id="3.40.190.290">
    <property type="match status" value="1"/>
</dbReference>
<keyword evidence="4" id="KW-0804">Transcription</keyword>
<dbReference type="AlphaFoldDB" id="A0A9D2NB15"/>
<dbReference type="Pfam" id="PF00126">
    <property type="entry name" value="HTH_1"/>
    <property type="match status" value="1"/>
</dbReference>
<dbReference type="InterPro" id="IPR000847">
    <property type="entry name" value="LysR_HTH_N"/>
</dbReference>
<dbReference type="PANTHER" id="PTHR30126">
    <property type="entry name" value="HTH-TYPE TRANSCRIPTIONAL REGULATOR"/>
    <property type="match status" value="1"/>
</dbReference>